<keyword evidence="1" id="KW-1133">Transmembrane helix</keyword>
<feature type="transmembrane region" description="Helical" evidence="1">
    <location>
        <begin position="85"/>
        <end position="103"/>
    </location>
</feature>
<dbReference type="Gene3D" id="3.30.70.270">
    <property type="match status" value="1"/>
</dbReference>
<dbReference type="EMBL" id="VBSB01000035">
    <property type="protein sequence ID" value="NTY63096.1"/>
    <property type="molecule type" value="Genomic_DNA"/>
</dbReference>
<dbReference type="InterPro" id="IPR029787">
    <property type="entry name" value="Nucleotide_cyclase"/>
</dbReference>
<organism evidence="3 4">
    <name type="scientific">Mycolicibacterium sphagni</name>
    <dbReference type="NCBI Taxonomy" id="1786"/>
    <lineage>
        <taxon>Bacteria</taxon>
        <taxon>Bacillati</taxon>
        <taxon>Actinomycetota</taxon>
        <taxon>Actinomycetes</taxon>
        <taxon>Mycobacteriales</taxon>
        <taxon>Mycobacteriaceae</taxon>
        <taxon>Mycolicibacterium</taxon>
    </lineage>
</organism>
<proteinExistence type="predicted"/>
<dbReference type="PANTHER" id="PTHR46663:SF2">
    <property type="entry name" value="GGDEF DOMAIN-CONTAINING PROTEIN"/>
    <property type="match status" value="1"/>
</dbReference>
<dbReference type="Proteomes" id="UP000708347">
    <property type="component" value="Unassembled WGS sequence"/>
</dbReference>
<comment type="caution">
    <text evidence="3">The sequence shown here is derived from an EMBL/GenBank/DDBJ whole genome shotgun (WGS) entry which is preliminary data.</text>
</comment>
<feature type="transmembrane region" description="Helical" evidence="1">
    <location>
        <begin position="189"/>
        <end position="210"/>
    </location>
</feature>
<dbReference type="InterPro" id="IPR043128">
    <property type="entry name" value="Rev_trsase/Diguanyl_cyclase"/>
</dbReference>
<evidence type="ECO:0000313" key="4">
    <source>
        <dbReference type="Proteomes" id="UP000708347"/>
    </source>
</evidence>
<sequence>MKRGYCAIEQILQGARSTITRRRIARHWGWFREIIDECVTELGIDCMDLIALGRARQSVLRMGVVLIMVGAMIVGTAPGDWLEQCIWIGIYALVTIGAALVAVSPVGRLISGPRWRLATAITDIIALSGFHLLTTGGYVPLLLVGLLPLMVIVELSWRRAGVVLALSVVAFIGTLLADTSIHAEIGWPAAWFLVALYAYLCCAAFLATYVQARQIDEVTRQRTVSEHFAHLATHDALTGLPNRAYVLARVSDALTRQDDVALSAVLFIDLDKFKDINDSLGHEAGDTVLRTAAQRLEDAVRPNDVVARLGGDEFVALLFGPTTSDALDHISERLHATLAAPTRIDGATVNVSASIGIATVGEREERDAVAILSDADLAMYAAKADGPGRTEYAAGLCEITEDLLDAN</sequence>
<evidence type="ECO:0000259" key="2">
    <source>
        <dbReference type="PROSITE" id="PS50887"/>
    </source>
</evidence>
<dbReference type="PROSITE" id="PS50887">
    <property type="entry name" value="GGDEF"/>
    <property type="match status" value="1"/>
</dbReference>
<dbReference type="SUPFAM" id="SSF55073">
    <property type="entry name" value="Nucleotide cyclase"/>
    <property type="match status" value="1"/>
</dbReference>
<name>A0ABX2JZD0_9MYCO</name>
<dbReference type="Pfam" id="PF00990">
    <property type="entry name" value="GGDEF"/>
    <property type="match status" value="1"/>
</dbReference>
<accession>A0ABX2JZD0</accession>
<dbReference type="CDD" id="cd01949">
    <property type="entry name" value="GGDEF"/>
    <property type="match status" value="1"/>
</dbReference>
<evidence type="ECO:0000313" key="3">
    <source>
        <dbReference type="EMBL" id="NTY63096.1"/>
    </source>
</evidence>
<dbReference type="InterPro" id="IPR000160">
    <property type="entry name" value="GGDEF_dom"/>
</dbReference>
<evidence type="ECO:0000256" key="1">
    <source>
        <dbReference type="SAM" id="Phobius"/>
    </source>
</evidence>
<protein>
    <submittedName>
        <fullName evidence="3">GGDEF domain-containing protein</fullName>
    </submittedName>
</protein>
<feature type="transmembrane region" description="Helical" evidence="1">
    <location>
        <begin position="162"/>
        <end position="183"/>
    </location>
</feature>
<gene>
    <name evidence="3" type="ORF">FEG63_26590</name>
</gene>
<keyword evidence="4" id="KW-1185">Reference proteome</keyword>
<reference evidence="3 4" key="1">
    <citation type="submission" date="2019-05" db="EMBL/GenBank/DDBJ databases">
        <title>Mycolicibacterium sphagni ENV482 genome assembly.</title>
        <authorList>
            <person name="Chen W."/>
            <person name="Faulkner N.W."/>
            <person name="Hyman M.R."/>
        </authorList>
    </citation>
    <scope>NUCLEOTIDE SEQUENCE [LARGE SCALE GENOMIC DNA]</scope>
    <source>
        <strain evidence="3 4">ENV482</strain>
    </source>
</reference>
<keyword evidence="1" id="KW-0472">Membrane</keyword>
<dbReference type="SMART" id="SM00267">
    <property type="entry name" value="GGDEF"/>
    <property type="match status" value="1"/>
</dbReference>
<feature type="domain" description="GGDEF" evidence="2">
    <location>
        <begin position="261"/>
        <end position="395"/>
    </location>
</feature>
<dbReference type="InterPro" id="IPR052163">
    <property type="entry name" value="DGC-Regulatory_Protein"/>
</dbReference>
<dbReference type="NCBIfam" id="TIGR00254">
    <property type="entry name" value="GGDEF"/>
    <property type="match status" value="1"/>
</dbReference>
<keyword evidence="1" id="KW-0812">Transmembrane</keyword>
<dbReference type="PANTHER" id="PTHR46663">
    <property type="entry name" value="DIGUANYLATE CYCLASE DGCT-RELATED"/>
    <property type="match status" value="1"/>
</dbReference>
<feature type="transmembrane region" description="Helical" evidence="1">
    <location>
        <begin position="138"/>
        <end position="155"/>
    </location>
</feature>
<feature type="transmembrane region" description="Helical" evidence="1">
    <location>
        <begin position="59"/>
        <end position="79"/>
    </location>
</feature>